<keyword evidence="8" id="KW-0677">Repeat</keyword>
<dbReference type="SMART" id="SM01302">
    <property type="entry name" value="Raptor_N"/>
    <property type="match status" value="1"/>
</dbReference>
<dbReference type="Pfam" id="PF14538">
    <property type="entry name" value="Raptor_N"/>
    <property type="match status" value="1"/>
</dbReference>
<comment type="subcellular location">
    <subcellularLocation>
        <location evidence="2">Cytoplasmic granule</location>
    </subcellularLocation>
    <subcellularLocation>
        <location evidence="1">Lysosome</location>
    </subcellularLocation>
</comment>
<protein>
    <recommendedName>
        <fullName evidence="13">Regulatory-associated protein of mTOR</fullName>
    </recommendedName>
    <alternativeName>
        <fullName evidence="14">p150 target of rapamycin (TOR)-scaffold protein</fullName>
    </alternativeName>
</protein>
<reference evidence="17 18" key="1">
    <citation type="journal article" date="2010" name="Nature">
        <title>The sequence and de novo assembly of the giant panda genome.</title>
        <authorList>
            <person name="Li R."/>
            <person name="Fan W."/>
            <person name="Tian G."/>
            <person name="Zhu H."/>
            <person name="He L."/>
            <person name="Cai J."/>
            <person name="Huang Q."/>
            <person name="Cai Q."/>
            <person name="Li B."/>
            <person name="Bai Y."/>
            <person name="Zhang Z."/>
            <person name="Zhang Y."/>
            <person name="Wang W."/>
            <person name="Li J."/>
            <person name="Wei F."/>
            <person name="Li H."/>
            <person name="Jian M."/>
            <person name="Li J."/>
            <person name="Zhang Z."/>
            <person name="Nielsen R."/>
            <person name="Li D."/>
            <person name="Gu W."/>
            <person name="Yang Z."/>
            <person name="Xuan Z."/>
            <person name="Ryder O.A."/>
            <person name="Leung F.C."/>
            <person name="Zhou Y."/>
            <person name="Cao J."/>
            <person name="Sun X."/>
            <person name="Fu Y."/>
            <person name="Fang X."/>
            <person name="Guo X."/>
            <person name="Wang B."/>
            <person name="Hou R."/>
            <person name="Shen F."/>
            <person name="Mu B."/>
            <person name="Ni P."/>
            <person name="Lin R."/>
            <person name="Qian W."/>
            <person name="Wang G."/>
            <person name="Yu C."/>
            <person name="Nie W."/>
            <person name="Wang J."/>
            <person name="Wu Z."/>
            <person name="Liang H."/>
            <person name="Min J."/>
            <person name="Wu Q."/>
            <person name="Cheng S."/>
            <person name="Ruan J."/>
            <person name="Wang M."/>
            <person name="Shi Z."/>
            <person name="Wen M."/>
            <person name="Liu B."/>
            <person name="Ren X."/>
            <person name="Zheng H."/>
            <person name="Dong D."/>
            <person name="Cook K."/>
            <person name="Shan G."/>
            <person name="Zhang H."/>
            <person name="Kosiol C."/>
            <person name="Xie X."/>
            <person name="Lu Z."/>
            <person name="Zheng H."/>
            <person name="Li Y."/>
            <person name="Steiner C.C."/>
            <person name="Lam T.T."/>
            <person name="Lin S."/>
            <person name="Zhang Q."/>
            <person name="Li G."/>
            <person name="Tian J."/>
            <person name="Gong T."/>
            <person name="Liu H."/>
            <person name="Zhang D."/>
            <person name="Fang L."/>
            <person name="Ye C."/>
            <person name="Zhang J."/>
            <person name="Hu W."/>
            <person name="Xu A."/>
            <person name="Ren Y."/>
            <person name="Zhang G."/>
            <person name="Bruford M.W."/>
            <person name="Li Q."/>
            <person name="Ma L."/>
            <person name="Guo Y."/>
            <person name="An N."/>
            <person name="Hu Y."/>
            <person name="Zheng Y."/>
            <person name="Shi Y."/>
            <person name="Li Z."/>
            <person name="Liu Q."/>
            <person name="Chen Y."/>
            <person name="Zhao J."/>
            <person name="Qu N."/>
            <person name="Zhao S."/>
            <person name="Tian F."/>
            <person name="Wang X."/>
            <person name="Wang H."/>
            <person name="Xu L."/>
            <person name="Liu X."/>
            <person name="Vinar T."/>
            <person name="Wang Y."/>
            <person name="Lam T.W."/>
            <person name="Yiu S.M."/>
            <person name="Liu S."/>
            <person name="Zhang H."/>
            <person name="Li D."/>
            <person name="Huang Y."/>
            <person name="Wang X."/>
            <person name="Yang G."/>
            <person name="Jiang Z."/>
            <person name="Wang J."/>
            <person name="Qin N."/>
            <person name="Li L."/>
            <person name="Li J."/>
            <person name="Bolund L."/>
            <person name="Kristiansen K."/>
            <person name="Wong G.K."/>
            <person name="Olson M."/>
            <person name="Zhang X."/>
            <person name="Li S."/>
            <person name="Yang H."/>
            <person name="Wang J."/>
            <person name="Wang J."/>
        </authorList>
    </citation>
    <scope>NUCLEOTIDE SEQUENCE [LARGE SCALE GENOMIC DNA]</scope>
</reference>
<feature type="region of interest" description="Disordered" evidence="15">
    <location>
        <begin position="1442"/>
        <end position="1467"/>
    </location>
</feature>
<evidence type="ECO:0000256" key="5">
    <source>
        <dbReference type="ARBA" id="ARBA00022499"/>
    </source>
</evidence>
<sequence length="1563" mass="172188">MESEMLQSPLLGLGEEDEADLTDWNLPLAFMKKRHCEKIEGSKSLAQSWRMKDRMKTVSVALVLCLNVGVDPPDVVKTTPCARLECWIDPLSMGPQKALETIGANLQKQYENWQPRARYKQSLDPTVDEVKKLCTSLRRNAKEERVLFHYNGHGVPRPTVNGEIWVFNKNYTQYIPLSIYDLQTWMGSPSIFVYDCSNAGLIVKSFKQFALQREQELEVAAINPNHPLAQMPLPPSMKNCIQLAACEASELLPMIPDLPADLFTSCLTTPIKIALRWFCMQKCVSLVPGVTLDLIEKIPGRLNDRRTPLGELNWIFTAITDTIAWNVLPRDLFQKLFRQDLLVASLFRNFLLAERIMRSYNCTPVSSPRLPPTYMHAMWQAWDLAVDICLSQLPTIIEEGTAFRHSPFFAEQLTAFQVWLTMGVENRNPPEQLPIVLQVLLSQVHRLRALDLLGRFLDLGPWAVSLALSVGIFPYVLKLLQSSARELRPLLVFIWAKILAVDSSCQADLVKDNGHKYFLSVLADPYMPAEHRTMTAFILAVIVNSYNTGQEACLQGNLIAICLEQLNDPHPLLRQWVAICLGRIWQNFDSARWCGVRDSAHEKLCSLLSDPIPEVRCAAVFALGTFVGNSAERTDHSTTIDHNVAMMLAQLINDGSPVVRKELVVALSHLVVQYESNFCTVALQFMEEEKNYPLPSPATTEGGSLTPVRDTPCTPRLRSVSSYGNIRAVTTARSLNKSLQNLSLTEESGSSVAFSPGNLSTSSSASSTLGSPENEEYILSFETIDKMRRVSSYSALNSLIGVSFNSVYTQIWRVLLHLAADPYPDVSDLAMKVLNSIAYKATVNARPQRILTTSSLTQSAPASPTNKGIHIHQAGGSPPTSSASSSSLTNDVAKQPVGRDLPAGRPGAPGPAGVQYTPHSQQFPRTRKMFDKGPDQTTDDADDTAGHRSFVSATTQTGFCDWSARYFAQPVMKIPEEHDLESQIRKEREWRFLRNTRVRQQARQLIQKGIAKLDDQIFLNRNPGVPSVVKFHPFTPCVAVADKDSICFWDWEKGEKLDYFHNGNPRYTRVTAMEYLNGQDCSLLLTATDDGAIRVWKNFADLEKNPEMVTAWQGLSDMLPTTRGAGMVVDWEQETGLLMSSGDVRIVRIWDTDREMKVQDIPTGADSCVTSLSCDSHRSLIVAGLGDGSIRVYDRRMALSECRVMTYREHTAWVVKAYLQKHPEGHIMSVSVNGDVRFFDPRMPESVNVLQIVKGLTALDIHPQANLIACGSMNQFTAVYSGSGELINHIKYYDGFMGQRVGAISCLAFHPHWVCVSPHPGHGGMQGDTEGQAGGAPARPHPTPQAAGWLLPPCVQERHEIRSCQVPGSPGVVTPRLPPTAAPDPRQAGGRGVHRHETAPLFLSPLAPVLMPSLEKPCSEEGAGASSPSLCSLGRGSPSLTVAHESVGSAGGPHAARGSPPGCAAPGSRTIPAGSCGEPPCPCGGVRASAESRSRVGVRQPHGAVPSTRPLTCPALLCSRTWPWGATTTTSPCTRWRSAPDSGAPRQASVYIVHPPRRPEHWS</sequence>
<dbReference type="FunFam" id="2.130.10.10:FF:000137">
    <property type="entry name" value="Regulatory-associated protein of mTOR isoform 1"/>
    <property type="match status" value="1"/>
</dbReference>
<dbReference type="GO" id="GO:0019901">
    <property type="term" value="F:protein kinase binding"/>
    <property type="evidence" value="ECO:0007669"/>
    <property type="project" value="Ensembl"/>
</dbReference>
<name>A0A7N5JFN8_AILME</name>
<dbReference type="GO" id="GO:0045948">
    <property type="term" value="P:positive regulation of translational initiation"/>
    <property type="evidence" value="ECO:0007669"/>
    <property type="project" value="Ensembl"/>
</dbReference>
<dbReference type="GO" id="GO:0002181">
    <property type="term" value="P:cytoplasmic translation"/>
    <property type="evidence" value="ECO:0007669"/>
    <property type="project" value="Ensembl"/>
</dbReference>
<dbReference type="GO" id="GO:0010494">
    <property type="term" value="C:cytoplasmic stress granule"/>
    <property type="evidence" value="ECO:0007669"/>
    <property type="project" value="Ensembl"/>
</dbReference>
<evidence type="ECO:0000256" key="10">
    <source>
        <dbReference type="ARBA" id="ARBA00022990"/>
    </source>
</evidence>
<dbReference type="PANTHER" id="PTHR12848">
    <property type="entry name" value="REGULATORY-ASSOCIATED PROTEIN OF MTOR"/>
    <property type="match status" value="1"/>
</dbReference>
<proteinExistence type="inferred from homology"/>
<feature type="domain" description="Raptor N-terminal CASPase-like" evidence="16">
    <location>
        <begin position="54"/>
        <end position="207"/>
    </location>
</feature>
<gene>
    <name evidence="17" type="primary">RPTOR</name>
</gene>
<dbReference type="GO" id="GO:0005829">
    <property type="term" value="C:cytosol"/>
    <property type="evidence" value="ECO:0007669"/>
    <property type="project" value="Ensembl"/>
</dbReference>
<accession>A0A7N5JFN8</accession>
<dbReference type="InterPro" id="IPR000357">
    <property type="entry name" value="HEAT"/>
</dbReference>
<evidence type="ECO:0000313" key="17">
    <source>
        <dbReference type="Ensembl" id="ENSAMEP00000024687.1"/>
    </source>
</evidence>
<evidence type="ECO:0000256" key="6">
    <source>
        <dbReference type="ARBA" id="ARBA00022553"/>
    </source>
</evidence>
<dbReference type="GO" id="GO:0009267">
    <property type="term" value="P:cellular response to starvation"/>
    <property type="evidence" value="ECO:0007669"/>
    <property type="project" value="TreeGrafter"/>
</dbReference>
<keyword evidence="12" id="KW-0458">Lysosome</keyword>
<dbReference type="GO" id="GO:0030307">
    <property type="term" value="P:positive regulation of cell growth"/>
    <property type="evidence" value="ECO:0007669"/>
    <property type="project" value="Ensembl"/>
</dbReference>
<keyword evidence="9" id="KW-0832">Ubl conjugation</keyword>
<dbReference type="GO" id="GO:1900087">
    <property type="term" value="P:positive regulation of G1/S transition of mitotic cell cycle"/>
    <property type="evidence" value="ECO:0007669"/>
    <property type="project" value="Ensembl"/>
</dbReference>
<dbReference type="GO" id="GO:0005654">
    <property type="term" value="C:nucleoplasm"/>
    <property type="evidence" value="ECO:0007669"/>
    <property type="project" value="Ensembl"/>
</dbReference>
<dbReference type="Gene3D" id="1.25.10.10">
    <property type="entry name" value="Leucine-rich Repeat Variant"/>
    <property type="match status" value="1"/>
</dbReference>
<organism evidence="17 18">
    <name type="scientific">Ailuropoda melanoleuca</name>
    <name type="common">Giant panda</name>
    <dbReference type="NCBI Taxonomy" id="9646"/>
    <lineage>
        <taxon>Eukaryota</taxon>
        <taxon>Metazoa</taxon>
        <taxon>Chordata</taxon>
        <taxon>Craniata</taxon>
        <taxon>Vertebrata</taxon>
        <taxon>Euteleostomi</taxon>
        <taxon>Mammalia</taxon>
        <taxon>Eutheria</taxon>
        <taxon>Laurasiatheria</taxon>
        <taxon>Carnivora</taxon>
        <taxon>Caniformia</taxon>
        <taxon>Ursidae</taxon>
        <taxon>Ailuropoda</taxon>
    </lineage>
</organism>
<dbReference type="GO" id="GO:0071333">
    <property type="term" value="P:cellular response to glucose stimulus"/>
    <property type="evidence" value="ECO:0007669"/>
    <property type="project" value="Ensembl"/>
</dbReference>
<evidence type="ECO:0000256" key="11">
    <source>
        <dbReference type="ARBA" id="ARBA00023180"/>
    </source>
</evidence>
<feature type="compositionally biased region" description="Low complexity" evidence="15">
    <location>
        <begin position="755"/>
        <end position="771"/>
    </location>
</feature>
<dbReference type="GO" id="GO:0010507">
    <property type="term" value="P:negative regulation of autophagy"/>
    <property type="evidence" value="ECO:0007669"/>
    <property type="project" value="Ensembl"/>
</dbReference>
<dbReference type="InterPro" id="IPR036322">
    <property type="entry name" value="WD40_repeat_dom_sf"/>
</dbReference>
<keyword evidence="10" id="KW-0007">Acetylation</keyword>
<dbReference type="SUPFAM" id="SSF48371">
    <property type="entry name" value="ARM repeat"/>
    <property type="match status" value="1"/>
</dbReference>
<evidence type="ECO:0000256" key="4">
    <source>
        <dbReference type="ARBA" id="ARBA00022490"/>
    </source>
</evidence>
<dbReference type="GO" id="GO:0061462">
    <property type="term" value="P:protein localization to lysosome"/>
    <property type="evidence" value="ECO:0007669"/>
    <property type="project" value="Ensembl"/>
</dbReference>
<dbReference type="GO" id="GO:0038202">
    <property type="term" value="P:TORC1 signaling"/>
    <property type="evidence" value="ECO:0007669"/>
    <property type="project" value="Ensembl"/>
</dbReference>
<dbReference type="InterPro" id="IPR011989">
    <property type="entry name" value="ARM-like"/>
</dbReference>
<evidence type="ECO:0000256" key="8">
    <source>
        <dbReference type="ARBA" id="ARBA00022737"/>
    </source>
</evidence>
<evidence type="ECO:0000256" key="1">
    <source>
        <dbReference type="ARBA" id="ARBA00004371"/>
    </source>
</evidence>
<dbReference type="PANTHER" id="PTHR12848:SF16">
    <property type="entry name" value="REGULATORY-ASSOCIATED PROTEIN OF MTOR"/>
    <property type="match status" value="1"/>
</dbReference>
<evidence type="ECO:0000256" key="12">
    <source>
        <dbReference type="ARBA" id="ARBA00023228"/>
    </source>
</evidence>
<dbReference type="GO" id="GO:0045947">
    <property type="term" value="P:negative regulation of translational initiation"/>
    <property type="evidence" value="ECO:0007669"/>
    <property type="project" value="Ensembl"/>
</dbReference>
<dbReference type="GO" id="GO:0071889">
    <property type="term" value="F:14-3-3 protein binding"/>
    <property type="evidence" value="ECO:0007669"/>
    <property type="project" value="Ensembl"/>
</dbReference>
<evidence type="ECO:0000256" key="13">
    <source>
        <dbReference type="ARBA" id="ARBA00072044"/>
    </source>
</evidence>
<dbReference type="GO" id="GO:0030295">
    <property type="term" value="F:protein kinase activator activity"/>
    <property type="evidence" value="ECO:0007669"/>
    <property type="project" value="Ensembl"/>
</dbReference>
<dbReference type="GO" id="GO:0005765">
    <property type="term" value="C:lysosomal membrane"/>
    <property type="evidence" value="ECO:0007669"/>
    <property type="project" value="Ensembl"/>
</dbReference>
<dbReference type="GO" id="GO:0008361">
    <property type="term" value="P:regulation of cell size"/>
    <property type="evidence" value="ECO:0007669"/>
    <property type="project" value="Ensembl"/>
</dbReference>
<keyword evidence="18" id="KW-1185">Reference proteome</keyword>
<reference evidence="17" key="2">
    <citation type="submission" date="2025-08" db="UniProtKB">
        <authorList>
            <consortium name="Ensembl"/>
        </authorList>
    </citation>
    <scope>IDENTIFICATION</scope>
</reference>
<dbReference type="InterPro" id="IPR015943">
    <property type="entry name" value="WD40/YVTN_repeat-like_dom_sf"/>
</dbReference>
<evidence type="ECO:0000256" key="15">
    <source>
        <dbReference type="SAM" id="MobiDB-lite"/>
    </source>
</evidence>
<dbReference type="Pfam" id="PF02985">
    <property type="entry name" value="HEAT"/>
    <property type="match status" value="2"/>
</dbReference>
<comment type="similarity">
    <text evidence="3">Belongs to the WD repeat RAPTOR family.</text>
</comment>
<evidence type="ECO:0000313" key="18">
    <source>
        <dbReference type="Proteomes" id="UP000008912"/>
    </source>
</evidence>
<keyword evidence="6" id="KW-0597">Phosphoprotein</keyword>
<dbReference type="InterPro" id="IPR029347">
    <property type="entry name" value="Raptor_N"/>
</dbReference>
<feature type="region of interest" description="Disordered" evidence="15">
    <location>
        <begin position="1365"/>
        <end position="1394"/>
    </location>
</feature>
<dbReference type="FunFam" id="2.130.10.10:FF:000072">
    <property type="entry name" value="Regulatory-associated protein of MTOR, complex 1"/>
    <property type="match status" value="1"/>
</dbReference>
<dbReference type="GO" id="GO:1904263">
    <property type="term" value="P:positive regulation of TORC1 signaling"/>
    <property type="evidence" value="ECO:0007669"/>
    <property type="project" value="Ensembl"/>
</dbReference>
<keyword evidence="7" id="KW-0853">WD repeat</keyword>
<evidence type="ECO:0000256" key="2">
    <source>
        <dbReference type="ARBA" id="ARBA00004463"/>
    </source>
</evidence>
<feature type="region of interest" description="Disordered" evidence="15">
    <location>
        <begin position="1321"/>
        <end position="1348"/>
    </location>
</feature>
<reference evidence="17" key="3">
    <citation type="submission" date="2025-09" db="UniProtKB">
        <authorList>
            <consortium name="Ensembl"/>
        </authorList>
    </citation>
    <scope>IDENTIFICATION</scope>
</reference>
<dbReference type="GO" id="GO:0031931">
    <property type="term" value="C:TORC1 complex"/>
    <property type="evidence" value="ECO:0007669"/>
    <property type="project" value="Ensembl"/>
</dbReference>
<dbReference type="GO" id="GO:0044877">
    <property type="term" value="F:protein-containing complex binding"/>
    <property type="evidence" value="ECO:0007669"/>
    <property type="project" value="Ensembl"/>
</dbReference>
<feature type="compositionally biased region" description="Low complexity" evidence="15">
    <location>
        <begin position="874"/>
        <end position="887"/>
    </location>
</feature>
<feature type="compositionally biased region" description="Polar residues" evidence="15">
    <location>
        <begin position="855"/>
        <end position="866"/>
    </location>
</feature>
<dbReference type="InterPro" id="IPR001680">
    <property type="entry name" value="WD40_rpt"/>
</dbReference>
<evidence type="ECO:0000256" key="7">
    <source>
        <dbReference type="ARBA" id="ARBA00022574"/>
    </source>
</evidence>
<evidence type="ECO:0000256" key="9">
    <source>
        <dbReference type="ARBA" id="ARBA00022843"/>
    </source>
</evidence>
<dbReference type="GO" id="GO:0045945">
    <property type="term" value="P:positive regulation of transcription by RNA polymerase III"/>
    <property type="evidence" value="ECO:0007669"/>
    <property type="project" value="Ensembl"/>
</dbReference>
<dbReference type="PRINTS" id="PR01547">
    <property type="entry name" value="YEAST176DUF"/>
</dbReference>
<keyword evidence="5" id="KW-1017">Isopeptide bond</keyword>
<dbReference type="InterPro" id="IPR016024">
    <property type="entry name" value="ARM-type_fold"/>
</dbReference>
<dbReference type="GO" id="GO:0140767">
    <property type="term" value="F:enzyme-substrate adaptor activity"/>
    <property type="evidence" value="ECO:0007669"/>
    <property type="project" value="Ensembl"/>
</dbReference>
<evidence type="ECO:0000256" key="3">
    <source>
        <dbReference type="ARBA" id="ARBA00009257"/>
    </source>
</evidence>
<evidence type="ECO:0000256" key="14">
    <source>
        <dbReference type="ARBA" id="ARBA00078379"/>
    </source>
</evidence>
<dbReference type="SMART" id="SM00320">
    <property type="entry name" value="WD40"/>
    <property type="match status" value="6"/>
</dbReference>
<dbReference type="FunFam" id="1.25.10.10:FF:000065">
    <property type="entry name" value="Regulatory-associated protein of MTOR, complex 1"/>
    <property type="match status" value="1"/>
</dbReference>
<dbReference type="GO" id="GO:1902554">
    <property type="term" value="C:serine/threonine protein kinase complex"/>
    <property type="evidence" value="ECO:0007669"/>
    <property type="project" value="Ensembl"/>
</dbReference>
<dbReference type="GeneTree" id="ENSGT00640000091541"/>
<dbReference type="Proteomes" id="UP000008912">
    <property type="component" value="Unassembled WGS sequence"/>
</dbReference>
<feature type="region of interest" description="Disordered" evidence="15">
    <location>
        <begin position="749"/>
        <end position="771"/>
    </location>
</feature>
<dbReference type="GO" id="GO:0030291">
    <property type="term" value="F:protein serine/threonine kinase inhibitor activity"/>
    <property type="evidence" value="ECO:0007669"/>
    <property type="project" value="Ensembl"/>
</dbReference>
<dbReference type="GO" id="GO:0031267">
    <property type="term" value="F:small GTPase binding"/>
    <property type="evidence" value="ECO:0007669"/>
    <property type="project" value="Ensembl"/>
</dbReference>
<feature type="region of interest" description="Disordered" evidence="15">
    <location>
        <begin position="855"/>
        <end position="945"/>
    </location>
</feature>
<dbReference type="InterPro" id="IPR004083">
    <property type="entry name" value="Raptor"/>
</dbReference>
<dbReference type="Gene3D" id="2.130.10.10">
    <property type="entry name" value="YVTN repeat-like/Quinoprotein amine dehydrogenase"/>
    <property type="match status" value="2"/>
</dbReference>
<keyword evidence="4" id="KW-0963">Cytoplasm</keyword>
<dbReference type="Pfam" id="PF00400">
    <property type="entry name" value="WD40"/>
    <property type="match status" value="1"/>
</dbReference>
<evidence type="ECO:0000259" key="16">
    <source>
        <dbReference type="SMART" id="SM01302"/>
    </source>
</evidence>
<dbReference type="GO" id="GO:0071233">
    <property type="term" value="P:cellular response to L-leucine"/>
    <property type="evidence" value="ECO:0007669"/>
    <property type="project" value="Ensembl"/>
</dbReference>
<dbReference type="Ensembl" id="ENSAMET00000048815.1">
    <property type="protein sequence ID" value="ENSAMEP00000024687.1"/>
    <property type="gene ID" value="ENSAMEG00000015318.2"/>
</dbReference>
<keyword evidence="11" id="KW-0325">Glycoprotein</keyword>
<dbReference type="SUPFAM" id="SSF50978">
    <property type="entry name" value="WD40 repeat-like"/>
    <property type="match status" value="1"/>
</dbReference>
<dbReference type="GO" id="GO:0000045">
    <property type="term" value="P:autophagosome assembly"/>
    <property type="evidence" value="ECO:0007669"/>
    <property type="project" value="Ensembl"/>
</dbReference>
<dbReference type="InParanoid" id="A0A7N5JFN8"/>